<evidence type="ECO:0000313" key="2">
    <source>
        <dbReference type="Proteomes" id="UP000439903"/>
    </source>
</evidence>
<gene>
    <name evidence="1" type="ORF">F8M41_012836</name>
</gene>
<protein>
    <submittedName>
        <fullName evidence="1">Uncharacterized protein</fullName>
    </submittedName>
</protein>
<dbReference type="Proteomes" id="UP000439903">
    <property type="component" value="Unassembled WGS sequence"/>
</dbReference>
<comment type="caution">
    <text evidence="1">The sequence shown here is derived from an EMBL/GenBank/DDBJ whole genome shotgun (WGS) entry which is preliminary data.</text>
</comment>
<reference evidence="1 2" key="1">
    <citation type="journal article" date="2019" name="Environ. Microbiol.">
        <title>At the nexus of three kingdoms: the genome of the mycorrhizal fungus Gigaspora margarita provides insights into plant, endobacterial and fungal interactions.</title>
        <authorList>
            <person name="Venice F."/>
            <person name="Ghignone S."/>
            <person name="Salvioli di Fossalunga A."/>
            <person name="Amselem J."/>
            <person name="Novero M."/>
            <person name="Xianan X."/>
            <person name="Sedzielewska Toro K."/>
            <person name="Morin E."/>
            <person name="Lipzen A."/>
            <person name="Grigoriev I.V."/>
            <person name="Henrissat B."/>
            <person name="Martin F.M."/>
            <person name="Bonfante P."/>
        </authorList>
    </citation>
    <scope>NUCLEOTIDE SEQUENCE [LARGE SCALE GENOMIC DNA]</scope>
    <source>
        <strain evidence="1 2">BEG34</strain>
    </source>
</reference>
<dbReference type="AlphaFoldDB" id="A0A8H4A0S0"/>
<proteinExistence type="predicted"/>
<accession>A0A8H4A0S0</accession>
<dbReference type="OrthoDB" id="10509608at2759"/>
<dbReference type="EMBL" id="WTPW01002608">
    <property type="protein sequence ID" value="KAF0374648.1"/>
    <property type="molecule type" value="Genomic_DNA"/>
</dbReference>
<sequence>MTQHAQNYATLLNTGVGTKEMRIPQKNVKESILSDLKVELELFYEDLGYSSAVWNNSLLFFKYASFLVEENSTSIQCVYILETLFQSILIKKMKVSQLYVQYFVTERINITLSSLLLIGLKTQTKRS</sequence>
<organism evidence="1 2">
    <name type="scientific">Gigaspora margarita</name>
    <dbReference type="NCBI Taxonomy" id="4874"/>
    <lineage>
        <taxon>Eukaryota</taxon>
        <taxon>Fungi</taxon>
        <taxon>Fungi incertae sedis</taxon>
        <taxon>Mucoromycota</taxon>
        <taxon>Glomeromycotina</taxon>
        <taxon>Glomeromycetes</taxon>
        <taxon>Diversisporales</taxon>
        <taxon>Gigasporaceae</taxon>
        <taxon>Gigaspora</taxon>
    </lineage>
</organism>
<keyword evidence="2" id="KW-1185">Reference proteome</keyword>
<evidence type="ECO:0000313" key="1">
    <source>
        <dbReference type="EMBL" id="KAF0374648.1"/>
    </source>
</evidence>
<name>A0A8H4A0S0_GIGMA</name>